<protein>
    <submittedName>
        <fullName evidence="4">Tetratricopeptide repeat protein</fullName>
    </submittedName>
</protein>
<dbReference type="PROSITE" id="PS50005">
    <property type="entry name" value="TPR"/>
    <property type="match status" value="1"/>
</dbReference>
<reference evidence="5" key="1">
    <citation type="journal article" date="2019" name="Int. J. Syst. Evol. Microbiol.">
        <title>The Global Catalogue of Microorganisms (GCM) 10K type strain sequencing project: providing services to taxonomists for standard genome sequencing and annotation.</title>
        <authorList>
            <consortium name="The Broad Institute Genomics Platform"/>
            <consortium name="The Broad Institute Genome Sequencing Center for Infectious Disease"/>
            <person name="Wu L."/>
            <person name="Ma J."/>
        </authorList>
    </citation>
    <scope>NUCLEOTIDE SEQUENCE [LARGE SCALE GENOMIC DNA]</scope>
    <source>
        <strain evidence="5">KCTC 23299</strain>
    </source>
</reference>
<dbReference type="Pfam" id="PF14559">
    <property type="entry name" value="TPR_19"/>
    <property type="match status" value="1"/>
</dbReference>
<dbReference type="InterPro" id="IPR019734">
    <property type="entry name" value="TPR_rpt"/>
</dbReference>
<dbReference type="InterPro" id="IPR011990">
    <property type="entry name" value="TPR-like_helical_dom_sf"/>
</dbReference>
<accession>A0ABW6A6A7</accession>
<feature type="repeat" description="TPR" evidence="1">
    <location>
        <begin position="103"/>
        <end position="136"/>
    </location>
</feature>
<keyword evidence="2" id="KW-1133">Transmembrane helix</keyword>
<dbReference type="Proteomes" id="UP001597511">
    <property type="component" value="Unassembled WGS sequence"/>
</dbReference>
<keyword evidence="3" id="KW-0732">Signal</keyword>
<keyword evidence="5" id="KW-1185">Reference proteome</keyword>
<evidence type="ECO:0000256" key="3">
    <source>
        <dbReference type="SAM" id="SignalP"/>
    </source>
</evidence>
<dbReference type="SMART" id="SM00028">
    <property type="entry name" value="TPR"/>
    <property type="match status" value="2"/>
</dbReference>
<feature type="signal peptide" evidence="3">
    <location>
        <begin position="1"/>
        <end position="20"/>
    </location>
</feature>
<sequence>MLRTIALLILTWPTFFTAIACYNETHINKNGKVTGRSEPFFGFYDSPDTARATAFIANHDLSKIHTYDVDTQSDLAVNFAYLGRYKEALTILRRLYKENPGNYNVVANLGTTYELTGKNDSALLFIKKSLAIDPESHAGSEWVHVKILEAKLNMAKDPNWLLKNSVLQTGVTAGSAISDDLVNKALDIEYQLKERVPFTPFPEAILANVFNELGDLLATQLSVEHAYIAYDFALQYGAVEQYGVQQKMDELKRMLRKEKIILPSWRAYYHNRQSEKNINDVVETVTKVVSENKDIVSGFYDQYKERQREKERIKRRNNLLIGGGAFLVAITGFFVWMRRKK</sequence>
<keyword evidence="2" id="KW-0472">Membrane</keyword>
<dbReference type="SUPFAM" id="SSF48452">
    <property type="entry name" value="TPR-like"/>
    <property type="match status" value="1"/>
</dbReference>
<dbReference type="RefSeq" id="WP_386100091.1">
    <property type="nucleotide sequence ID" value="NZ_JBHUOZ010000003.1"/>
</dbReference>
<evidence type="ECO:0000313" key="5">
    <source>
        <dbReference type="Proteomes" id="UP001597511"/>
    </source>
</evidence>
<evidence type="ECO:0000256" key="2">
    <source>
        <dbReference type="SAM" id="Phobius"/>
    </source>
</evidence>
<name>A0ABW6A6A7_9BACT</name>
<keyword evidence="2" id="KW-0812">Transmembrane</keyword>
<organism evidence="4 5">
    <name type="scientific">Terrimonas rubra</name>
    <dbReference type="NCBI Taxonomy" id="1035890"/>
    <lineage>
        <taxon>Bacteria</taxon>
        <taxon>Pseudomonadati</taxon>
        <taxon>Bacteroidota</taxon>
        <taxon>Chitinophagia</taxon>
        <taxon>Chitinophagales</taxon>
        <taxon>Chitinophagaceae</taxon>
        <taxon>Terrimonas</taxon>
    </lineage>
</organism>
<gene>
    <name evidence="4" type="ORF">ACFS6H_14240</name>
</gene>
<dbReference type="EMBL" id="JBHUOZ010000003">
    <property type="protein sequence ID" value="MFD2920879.1"/>
    <property type="molecule type" value="Genomic_DNA"/>
</dbReference>
<comment type="caution">
    <text evidence="4">The sequence shown here is derived from an EMBL/GenBank/DDBJ whole genome shotgun (WGS) entry which is preliminary data.</text>
</comment>
<dbReference type="Gene3D" id="1.25.40.10">
    <property type="entry name" value="Tetratricopeptide repeat domain"/>
    <property type="match status" value="1"/>
</dbReference>
<evidence type="ECO:0000256" key="1">
    <source>
        <dbReference type="PROSITE-ProRule" id="PRU00339"/>
    </source>
</evidence>
<evidence type="ECO:0000313" key="4">
    <source>
        <dbReference type="EMBL" id="MFD2920879.1"/>
    </source>
</evidence>
<feature type="chain" id="PRO_5047148750" evidence="3">
    <location>
        <begin position="21"/>
        <end position="341"/>
    </location>
</feature>
<dbReference type="PROSITE" id="PS51257">
    <property type="entry name" value="PROKAR_LIPOPROTEIN"/>
    <property type="match status" value="1"/>
</dbReference>
<proteinExistence type="predicted"/>
<keyword evidence="1" id="KW-0802">TPR repeat</keyword>
<feature type="transmembrane region" description="Helical" evidence="2">
    <location>
        <begin position="319"/>
        <end position="337"/>
    </location>
</feature>